<comment type="pathway">
    <text evidence="1">Pyrimidine metabolism; UMP biosynthesis via de novo pathway.</text>
</comment>
<dbReference type="PANTHER" id="PTHR19278:SF9">
    <property type="entry name" value="URIDINE 5'-MONOPHOSPHATE SYNTHASE"/>
    <property type="match status" value="1"/>
</dbReference>
<name>V5G4C1_BYSSN</name>
<dbReference type="eggNOG" id="KOG1377">
    <property type="taxonomic scope" value="Eukaryota"/>
</dbReference>
<comment type="caution">
    <text evidence="4">The sequence shown here is derived from an EMBL/GenBank/DDBJ whole genome shotgun (WGS) entry which is preliminary data.</text>
</comment>
<dbReference type="OrthoDB" id="10263753at2759"/>
<dbReference type="HOGENOM" id="CLU_047844_0_0_1"/>
<dbReference type="PANTHER" id="PTHR19278">
    <property type="entry name" value="OROTATE PHOSPHORIBOSYLTRANSFERASE"/>
    <property type="match status" value="1"/>
</dbReference>
<dbReference type="EMBL" id="BAUL01000137">
    <property type="protein sequence ID" value="GAD95727.1"/>
    <property type="molecule type" value="Genomic_DNA"/>
</dbReference>
<keyword evidence="2" id="KW-0665">Pyrimidine biosynthesis</keyword>
<sequence>MSSTSSPVPVNRLITYLRMLQRSKPGLPHGQLVCVSASHTITTTDALVQLASAVGPQIAILQVQADIIDDWSDETVNQLTVLARTYGFLLWEGGRILNPYLSSVGKPESESMGQRKEIMECIRRSYTKGGLNMASWAGLATAWASGVVAEKQETDMLIPTLKNAARETVSGIAQTITTEITAEVTKGDQQARDEHHLSDISMHQDELQDEIGDVGLTPNYLRPEDLGDATPLPPRKASTISLTQTITQHTETSVSSPSITERRGSVEDALLQFTIPADDISPPPLLVRGLVLCLPSLRLSIFTPEYRRSCLAAARANRDFVIGFISKEPWTVISQTDDILDLNETNATESRSSREETGGRDSDVVPDWFIVFSPITENSANSANYEESDARENRSSSRRGNNGTKEAIPPATGTQPQSASATQSSQASRLSAIVEQAMAVREATTKKEATTPRQSGRKRNRTNIFYIPIVKLGL</sequence>
<protein>
    <submittedName>
        <fullName evidence="4">Uncharacterized protein</fullName>
    </submittedName>
</protein>
<dbReference type="AlphaFoldDB" id="V5G4C1"/>
<keyword evidence="5" id="KW-1185">Reference proteome</keyword>
<evidence type="ECO:0000313" key="5">
    <source>
        <dbReference type="Proteomes" id="UP000018001"/>
    </source>
</evidence>
<dbReference type="GO" id="GO:0004588">
    <property type="term" value="F:orotate phosphoribosyltransferase activity"/>
    <property type="evidence" value="ECO:0007669"/>
    <property type="project" value="TreeGrafter"/>
</dbReference>
<feature type="compositionally biased region" description="Low complexity" evidence="3">
    <location>
        <begin position="411"/>
        <end position="428"/>
    </location>
</feature>
<feature type="region of interest" description="Disordered" evidence="3">
    <location>
        <begin position="381"/>
        <end position="430"/>
    </location>
</feature>
<dbReference type="Gene3D" id="3.20.20.70">
    <property type="entry name" value="Aldolase class I"/>
    <property type="match status" value="1"/>
</dbReference>
<dbReference type="Proteomes" id="UP000018001">
    <property type="component" value="Unassembled WGS sequence"/>
</dbReference>
<evidence type="ECO:0000313" key="4">
    <source>
        <dbReference type="EMBL" id="GAD95727.1"/>
    </source>
</evidence>
<proteinExistence type="predicted"/>
<accession>V5G4C1</accession>
<reference evidence="5" key="1">
    <citation type="journal article" date="2014" name="Genome Announc.">
        <title>Draft genome sequence of the formaldehyde-resistant fungus Byssochlamys spectabilis No. 5 (anamorph Paecilomyces variotii No. 5) (NBRC109023).</title>
        <authorList>
            <person name="Oka T."/>
            <person name="Ekino K."/>
            <person name="Fukuda K."/>
            <person name="Nomura Y."/>
        </authorList>
    </citation>
    <scope>NUCLEOTIDE SEQUENCE [LARGE SCALE GENOMIC DNA]</scope>
    <source>
        <strain evidence="5">No. 5 / NBRC 109023</strain>
    </source>
</reference>
<gene>
    <name evidence="4" type="ORF">PVAR5_4373</name>
</gene>
<dbReference type="InParanoid" id="V5G4C1"/>
<organism evidence="4 5">
    <name type="scientific">Byssochlamys spectabilis (strain No. 5 / NBRC 109023)</name>
    <name type="common">Paecilomyces variotii</name>
    <dbReference type="NCBI Taxonomy" id="1356009"/>
    <lineage>
        <taxon>Eukaryota</taxon>
        <taxon>Fungi</taxon>
        <taxon>Dikarya</taxon>
        <taxon>Ascomycota</taxon>
        <taxon>Pezizomycotina</taxon>
        <taxon>Eurotiomycetes</taxon>
        <taxon>Eurotiomycetidae</taxon>
        <taxon>Eurotiales</taxon>
        <taxon>Thermoascaceae</taxon>
        <taxon>Paecilomyces</taxon>
    </lineage>
</organism>
<evidence type="ECO:0000256" key="3">
    <source>
        <dbReference type="SAM" id="MobiDB-lite"/>
    </source>
</evidence>
<evidence type="ECO:0000256" key="2">
    <source>
        <dbReference type="ARBA" id="ARBA00022975"/>
    </source>
</evidence>
<dbReference type="GO" id="GO:0006222">
    <property type="term" value="P:UMP biosynthetic process"/>
    <property type="evidence" value="ECO:0007669"/>
    <property type="project" value="TreeGrafter"/>
</dbReference>
<dbReference type="GO" id="GO:0019856">
    <property type="term" value="P:pyrimidine nucleobase biosynthetic process"/>
    <property type="evidence" value="ECO:0007669"/>
    <property type="project" value="TreeGrafter"/>
</dbReference>
<dbReference type="InterPro" id="IPR013785">
    <property type="entry name" value="Aldolase_TIM"/>
</dbReference>
<evidence type="ECO:0000256" key="1">
    <source>
        <dbReference type="ARBA" id="ARBA00004725"/>
    </source>
</evidence>
<feature type="region of interest" description="Disordered" evidence="3">
    <location>
        <begin position="441"/>
        <end position="460"/>
    </location>
</feature>